<evidence type="ECO:0000256" key="5">
    <source>
        <dbReference type="ARBA" id="ARBA00022801"/>
    </source>
</evidence>
<evidence type="ECO:0000256" key="9">
    <source>
        <dbReference type="PIRSR" id="PIRSR610347-1"/>
    </source>
</evidence>
<evidence type="ECO:0000313" key="14">
    <source>
        <dbReference type="EMBL" id="KNC30525.1"/>
    </source>
</evidence>
<comment type="similarity">
    <text evidence="2">Belongs to the tyrosyl-DNA phosphodiesterase family.</text>
</comment>
<keyword evidence="4" id="KW-0227">DNA damage</keyword>
<dbReference type="FunFam" id="3.30.870.10:FF:000051">
    <property type="entry name" value="Probable tyrosyl-DNA phosphodiesterase"/>
    <property type="match status" value="1"/>
</dbReference>
<proteinExistence type="inferred from homology"/>
<accession>A0A0L0CE48</accession>
<evidence type="ECO:0000256" key="11">
    <source>
        <dbReference type="PIRSR" id="PIRSR610347-3"/>
    </source>
</evidence>
<name>A0A0L0CE48_LUCCU</name>
<evidence type="ECO:0000259" key="13">
    <source>
        <dbReference type="Pfam" id="PF10283"/>
    </source>
</evidence>
<reference evidence="14 15" key="1">
    <citation type="journal article" date="2015" name="Nat. Commun.">
        <title>Lucilia cuprina genome unlocks parasitic fly biology to underpin future interventions.</title>
        <authorList>
            <person name="Anstead C.A."/>
            <person name="Korhonen P.K."/>
            <person name="Young N.D."/>
            <person name="Hall R.S."/>
            <person name="Jex A.R."/>
            <person name="Murali S.C."/>
            <person name="Hughes D.S."/>
            <person name="Lee S.F."/>
            <person name="Perry T."/>
            <person name="Stroehlein A.J."/>
            <person name="Ansell B.R."/>
            <person name="Breugelmans B."/>
            <person name="Hofmann A."/>
            <person name="Qu J."/>
            <person name="Dugan S."/>
            <person name="Lee S.L."/>
            <person name="Chao H."/>
            <person name="Dinh H."/>
            <person name="Han Y."/>
            <person name="Doddapaneni H.V."/>
            <person name="Worley K.C."/>
            <person name="Muzny D.M."/>
            <person name="Ioannidis P."/>
            <person name="Waterhouse R.M."/>
            <person name="Zdobnov E.M."/>
            <person name="James P.J."/>
            <person name="Bagnall N.H."/>
            <person name="Kotze A.C."/>
            <person name="Gibbs R.A."/>
            <person name="Richards S."/>
            <person name="Batterham P."/>
            <person name="Gasser R.B."/>
        </authorList>
    </citation>
    <scope>NUCLEOTIDE SEQUENCE [LARGE SCALE GENOMIC DNA]</scope>
    <source>
        <strain evidence="14 15">LS</strain>
        <tissue evidence="14">Full body</tissue>
    </source>
</reference>
<dbReference type="Pfam" id="PF10283">
    <property type="entry name" value="zf-CCHH"/>
    <property type="match status" value="1"/>
</dbReference>
<evidence type="ECO:0000256" key="8">
    <source>
        <dbReference type="ARBA" id="ARBA00023242"/>
    </source>
</evidence>
<keyword evidence="5" id="KW-0378">Hydrolase</keyword>
<dbReference type="CDD" id="cd09193">
    <property type="entry name" value="PLDc_mTdp1_1"/>
    <property type="match status" value="1"/>
</dbReference>
<dbReference type="PANTHER" id="PTHR12415:SF0">
    <property type="entry name" value="TYROSYL-DNA PHOSPHODIESTERASE 1"/>
    <property type="match status" value="1"/>
</dbReference>
<keyword evidence="7" id="KW-0234">DNA repair</keyword>
<comment type="caution">
    <text evidence="14">The sequence shown here is derived from an EMBL/GenBank/DDBJ whole genome shotgun (WGS) entry which is preliminary data.</text>
</comment>
<dbReference type="OMA" id="PLIKECW"/>
<evidence type="ECO:0000313" key="15">
    <source>
        <dbReference type="Proteomes" id="UP000037069"/>
    </source>
</evidence>
<feature type="compositionally biased region" description="Polar residues" evidence="12">
    <location>
        <begin position="103"/>
        <end position="118"/>
    </location>
</feature>
<feature type="domain" description="PBZ-type" evidence="13">
    <location>
        <begin position="5"/>
        <end position="28"/>
    </location>
</feature>
<dbReference type="SUPFAM" id="SSF56024">
    <property type="entry name" value="Phospholipase D/nuclease"/>
    <property type="match status" value="2"/>
</dbReference>
<keyword evidence="15" id="KW-1185">Reference proteome</keyword>
<dbReference type="GO" id="GO:0003690">
    <property type="term" value="F:double-stranded DNA binding"/>
    <property type="evidence" value="ECO:0007669"/>
    <property type="project" value="TreeGrafter"/>
</dbReference>
<feature type="compositionally biased region" description="Basic and acidic residues" evidence="12">
    <location>
        <begin position="72"/>
        <end position="81"/>
    </location>
</feature>
<dbReference type="AlphaFoldDB" id="A0A0L0CE48"/>
<dbReference type="Proteomes" id="UP000037069">
    <property type="component" value="Unassembled WGS sequence"/>
</dbReference>
<feature type="active site" description="Proton donor/acceptor" evidence="9">
    <location>
        <position position="480"/>
    </location>
</feature>
<dbReference type="EMBL" id="JRES01000507">
    <property type="protein sequence ID" value="KNC30525.1"/>
    <property type="molecule type" value="Genomic_DNA"/>
</dbReference>
<keyword evidence="3" id="KW-0540">Nuclease</keyword>
<dbReference type="GO" id="GO:0004527">
    <property type="term" value="F:exonuclease activity"/>
    <property type="evidence" value="ECO:0007669"/>
    <property type="project" value="UniProtKB-KW"/>
</dbReference>
<dbReference type="Gene3D" id="3.30.870.10">
    <property type="entry name" value="Endonuclease Chain A"/>
    <property type="match status" value="2"/>
</dbReference>
<dbReference type="STRING" id="7375.A0A0L0CE48"/>
<feature type="binding site" evidence="10">
    <location>
        <position position="482"/>
    </location>
    <ligand>
        <name>substrate</name>
    </ligand>
</feature>
<evidence type="ECO:0000256" key="6">
    <source>
        <dbReference type="ARBA" id="ARBA00022839"/>
    </source>
</evidence>
<keyword evidence="8" id="KW-0539">Nucleus</keyword>
<dbReference type="InterPro" id="IPR010347">
    <property type="entry name" value="Tdp1"/>
</dbReference>
<evidence type="ECO:0000256" key="7">
    <source>
        <dbReference type="ARBA" id="ARBA00023204"/>
    </source>
</evidence>
<evidence type="ECO:0000256" key="4">
    <source>
        <dbReference type="ARBA" id="ARBA00022763"/>
    </source>
</evidence>
<evidence type="ECO:0000256" key="1">
    <source>
        <dbReference type="ARBA" id="ARBA00004123"/>
    </source>
</evidence>
<dbReference type="FunFam" id="3.30.870.10:FF:000039">
    <property type="entry name" value="Probable tyrosyl-DNA phosphodiesterase"/>
    <property type="match status" value="1"/>
</dbReference>
<evidence type="ECO:0000256" key="2">
    <source>
        <dbReference type="ARBA" id="ARBA00010205"/>
    </source>
</evidence>
<evidence type="ECO:0000256" key="12">
    <source>
        <dbReference type="SAM" id="MobiDB-lite"/>
    </source>
</evidence>
<comment type="subcellular location">
    <subcellularLocation>
        <location evidence="1">Nucleus</location>
    </subcellularLocation>
</comment>
<feature type="active site" description="Nucleophile" evidence="9">
    <location>
        <position position="251"/>
    </location>
</feature>
<dbReference type="GO" id="GO:0017005">
    <property type="term" value="F:3'-tyrosyl-DNA phosphodiesterase activity"/>
    <property type="evidence" value="ECO:0007669"/>
    <property type="project" value="TreeGrafter"/>
</dbReference>
<dbReference type="OrthoDB" id="47785at2759"/>
<dbReference type="GO" id="GO:0003697">
    <property type="term" value="F:single-stranded DNA binding"/>
    <property type="evidence" value="ECO:0007669"/>
    <property type="project" value="TreeGrafter"/>
</dbReference>
<protein>
    <submittedName>
        <fullName evidence="14">Putative tyrosyl-DNA phosphodiesterase</fullName>
    </submittedName>
</protein>
<dbReference type="PANTHER" id="PTHR12415">
    <property type="entry name" value="TYROSYL-DNA PHOSPHODIESTERASE 1"/>
    <property type="match status" value="1"/>
</dbReference>
<organism evidence="14 15">
    <name type="scientific">Lucilia cuprina</name>
    <name type="common">Green bottle fly</name>
    <name type="synonym">Australian sheep blowfly</name>
    <dbReference type="NCBI Taxonomy" id="7375"/>
    <lineage>
        <taxon>Eukaryota</taxon>
        <taxon>Metazoa</taxon>
        <taxon>Ecdysozoa</taxon>
        <taxon>Arthropoda</taxon>
        <taxon>Hexapoda</taxon>
        <taxon>Insecta</taxon>
        <taxon>Pterygota</taxon>
        <taxon>Neoptera</taxon>
        <taxon>Endopterygota</taxon>
        <taxon>Diptera</taxon>
        <taxon>Brachycera</taxon>
        <taxon>Muscomorpha</taxon>
        <taxon>Oestroidea</taxon>
        <taxon>Calliphoridae</taxon>
        <taxon>Luciliinae</taxon>
        <taxon>Lucilia</taxon>
    </lineage>
</organism>
<feature type="site" description="Interaction with DNA" evidence="11">
    <location>
        <position position="505"/>
    </location>
</feature>
<sequence length="581" mass="65479">MSNLKPCPYAEKCYRKNPIHFGEFAHPHLDNIYQKGIDPKTNKYKIPNELSSNVDILLQQLKLLEKLFPKDDAKPKKKEENPQGSSSSLKAETVKTSDKRSKSPQPSSSTARQASDDSNLAKKQKIARNIRDYIPVVVEKGKMAKKLEAAAPYNFFLTAITDSKPTHNEALSVTMQEILDESLGIIESTVQINFMVDIGWLLGHYYFAGILNTPLLVLYGDDTPELQTIDKHKPQVTAIKINMPTPFATSHSKVMLLGYKDGSMRVVVSTANLYEDDWHNRTQGIWISPLCPALPEDADTTSGESPTNFRQDLMLYLVEYKCAKLQPWIARIRKSDFSAINVFFIGSVPGGHREGQRGHPWGHPRVGSLLQKHCGPVDEKIPVVCQSSSIGSLGVNVQAWIQHDFLNSLRKDGMPLGIRQLPPFKMIYPSYCNVSRSHDGMLGGGCLPYSKNTNDKQPWLKAYLHQWSSKLRHRSRAMPHIKSYTRYNLEEKSVYWFILTSANLSKAAWGCYNKNVNISPCLRIANYEVGVLFLPKFVIGEDSFPLGAPRDGIPPFPLPYDVPLTPYGPDDKPFLMDYLHM</sequence>
<gene>
    <name evidence="14" type="ORF">FF38_02795</name>
</gene>
<feature type="compositionally biased region" description="Basic and acidic residues" evidence="12">
    <location>
        <begin position="92"/>
        <end position="101"/>
    </location>
</feature>
<dbReference type="GO" id="GO:0005634">
    <property type="term" value="C:nucleus"/>
    <property type="evidence" value="ECO:0007669"/>
    <property type="project" value="UniProtKB-SubCell"/>
</dbReference>
<dbReference type="GO" id="GO:0006281">
    <property type="term" value="P:DNA repair"/>
    <property type="evidence" value="ECO:0007669"/>
    <property type="project" value="UniProtKB-KW"/>
</dbReference>
<evidence type="ECO:0000256" key="10">
    <source>
        <dbReference type="PIRSR" id="PIRSR610347-2"/>
    </source>
</evidence>
<dbReference type="InterPro" id="IPR019406">
    <property type="entry name" value="APLF_PBZ"/>
</dbReference>
<dbReference type="Pfam" id="PF06087">
    <property type="entry name" value="Tyr-DNA_phospho"/>
    <property type="match status" value="1"/>
</dbReference>
<feature type="binding site" evidence="10">
    <location>
        <position position="253"/>
    </location>
    <ligand>
        <name>substrate</name>
    </ligand>
</feature>
<evidence type="ECO:0000256" key="3">
    <source>
        <dbReference type="ARBA" id="ARBA00022722"/>
    </source>
</evidence>
<keyword evidence="6" id="KW-0269">Exonuclease</keyword>
<feature type="region of interest" description="Disordered" evidence="12">
    <location>
        <begin position="72"/>
        <end position="122"/>
    </location>
</feature>